<evidence type="ECO:0000313" key="1">
    <source>
        <dbReference type="EMBL" id="KAL0418889.1"/>
    </source>
</evidence>
<dbReference type="EMBL" id="JACGWJ010000005">
    <property type="protein sequence ID" value="KAL0418889.1"/>
    <property type="molecule type" value="Genomic_DNA"/>
</dbReference>
<protein>
    <submittedName>
        <fullName evidence="1">Uncharacterized protein</fullName>
    </submittedName>
</protein>
<dbReference type="AlphaFoldDB" id="A0AAW2UPC3"/>
<reference evidence="1" key="1">
    <citation type="submission" date="2020-06" db="EMBL/GenBank/DDBJ databases">
        <authorList>
            <person name="Li T."/>
            <person name="Hu X."/>
            <person name="Zhang T."/>
            <person name="Song X."/>
            <person name="Zhang H."/>
            <person name="Dai N."/>
            <person name="Sheng W."/>
            <person name="Hou X."/>
            <person name="Wei L."/>
        </authorList>
    </citation>
    <scope>NUCLEOTIDE SEQUENCE</scope>
    <source>
        <strain evidence="1">G02</strain>
        <tissue evidence="1">Leaf</tissue>
    </source>
</reference>
<name>A0AAW2UPC3_SESRA</name>
<gene>
    <name evidence="1" type="ORF">Sradi_1302400</name>
</gene>
<accession>A0AAW2UPC3</accession>
<organism evidence="1">
    <name type="scientific">Sesamum radiatum</name>
    <name type="common">Black benniseed</name>
    <dbReference type="NCBI Taxonomy" id="300843"/>
    <lineage>
        <taxon>Eukaryota</taxon>
        <taxon>Viridiplantae</taxon>
        <taxon>Streptophyta</taxon>
        <taxon>Embryophyta</taxon>
        <taxon>Tracheophyta</taxon>
        <taxon>Spermatophyta</taxon>
        <taxon>Magnoliopsida</taxon>
        <taxon>eudicotyledons</taxon>
        <taxon>Gunneridae</taxon>
        <taxon>Pentapetalae</taxon>
        <taxon>asterids</taxon>
        <taxon>lamiids</taxon>
        <taxon>Lamiales</taxon>
        <taxon>Pedaliaceae</taxon>
        <taxon>Sesamum</taxon>
    </lineage>
</organism>
<reference evidence="1" key="2">
    <citation type="journal article" date="2024" name="Plant">
        <title>Genomic evolution and insights into agronomic trait innovations of Sesamum species.</title>
        <authorList>
            <person name="Miao H."/>
            <person name="Wang L."/>
            <person name="Qu L."/>
            <person name="Liu H."/>
            <person name="Sun Y."/>
            <person name="Le M."/>
            <person name="Wang Q."/>
            <person name="Wei S."/>
            <person name="Zheng Y."/>
            <person name="Lin W."/>
            <person name="Duan Y."/>
            <person name="Cao H."/>
            <person name="Xiong S."/>
            <person name="Wang X."/>
            <person name="Wei L."/>
            <person name="Li C."/>
            <person name="Ma Q."/>
            <person name="Ju M."/>
            <person name="Zhao R."/>
            <person name="Li G."/>
            <person name="Mu C."/>
            <person name="Tian Q."/>
            <person name="Mei H."/>
            <person name="Zhang T."/>
            <person name="Gao T."/>
            <person name="Zhang H."/>
        </authorList>
    </citation>
    <scope>NUCLEOTIDE SEQUENCE</scope>
    <source>
        <strain evidence="1">G02</strain>
    </source>
</reference>
<proteinExistence type="predicted"/>
<sequence length="49" mass="4853">MEVSEEVLRRGGSVAGLTTLGSGGLGIKGMGVNPPPAAIEAIQVTTCRA</sequence>
<comment type="caution">
    <text evidence="1">The sequence shown here is derived from an EMBL/GenBank/DDBJ whole genome shotgun (WGS) entry which is preliminary data.</text>
</comment>